<evidence type="ECO:0000313" key="1">
    <source>
        <dbReference type="EMBL" id="XCJ74427.1"/>
    </source>
</evidence>
<dbReference type="RefSeq" id="WP_353945871.1">
    <property type="nucleotide sequence ID" value="NZ_CP159534.1"/>
</dbReference>
<sequence length="563" mass="60209">MPGHLFDELAAGGGSERAVAFLVKGERARRLLLLRELHDLLDERDGVLGPLGDPAPLWEAIEAAARRAPDAVDGLLMSPQCGAWIAHALRRLHGVASGPPLWADTGHLACLAATASVLAGTDAALTLPARAGALSLPTLGLVQLDVHDGEFSPVPVTVRSGRVTAGPVAVDPLTAARDTPGWQPLRTLLPAGTRLDDLDPYRDLDDPIPPARVPAAEVAHWEKVLGEAHAILARGPGPDTVGAMPPGGITRIVPWTSAQWPGIRVSASTGDAFGSMMASRPDSGLDLAESLVHEFQHSKLGALLHLFPLLADDRTERFYAPWRADPRHLPGLLHGAYAFTGVAGFWRARMGDRAADPANTAPFHFALRRLQTRLVVRTLATRADLTPAGRRLLAGLATTLDRWLREPVDPEAVARARAAAVGHRVEWRLRNLRCGPAERAALSRARQHGGVPPSGFEPELAPGTSAAYWEDTWTARYLAPRPGPDADACLTTGDPARARDLYTDRLRHAPDDAHALTGLLLARARLEPMTRRLLARPERVAAALEVVGGDAGEAVRWLAGLSR</sequence>
<dbReference type="NCBIfam" id="TIGR04267">
    <property type="entry name" value="mod_HExxH"/>
    <property type="match status" value="1"/>
</dbReference>
<dbReference type="KEGG" id="stac:ABII15_32615"/>
<name>A0AAU8J103_9ACTN</name>
<dbReference type="AlphaFoldDB" id="A0AAU8J103"/>
<organism evidence="1">
    <name type="scientific">Streptomyces tabacisoli</name>
    <dbReference type="NCBI Taxonomy" id="3156398"/>
    <lineage>
        <taxon>Bacteria</taxon>
        <taxon>Bacillati</taxon>
        <taxon>Actinomycetota</taxon>
        <taxon>Actinomycetes</taxon>
        <taxon>Kitasatosporales</taxon>
        <taxon>Streptomycetaceae</taxon>
        <taxon>Streptomyces</taxon>
    </lineage>
</organism>
<dbReference type="InterPro" id="IPR026337">
    <property type="entry name" value="AKG_HExxH"/>
</dbReference>
<dbReference type="EMBL" id="CP159534">
    <property type="protein sequence ID" value="XCJ74427.1"/>
    <property type="molecule type" value="Genomic_DNA"/>
</dbReference>
<accession>A0AAU8J103</accession>
<reference evidence="1" key="1">
    <citation type="submission" date="2024-06" db="EMBL/GenBank/DDBJ databases">
        <title>Streptomyces sp. strain HUAS MG91 genome sequences.</title>
        <authorList>
            <person name="Mo P."/>
        </authorList>
    </citation>
    <scope>NUCLEOTIDE SEQUENCE</scope>
    <source>
        <strain evidence="1">HUAS MG91</strain>
    </source>
</reference>
<protein>
    <submittedName>
        <fullName evidence="1">HEXXH motif domain-containing protein</fullName>
    </submittedName>
</protein>
<proteinExistence type="predicted"/>
<gene>
    <name evidence="1" type="ORF">ABII15_32615</name>
</gene>